<sequence>MDIHSMNINRMPMSQDFRKMPATDEETERVLLKAQFDRSLRFMERAMDMWLAHEEYGERHCLLIPMYTDSDGRKIGVVKGEVTSSGIENMIEILEATVRQMRANHERMQREKAEQMAELLASDDGEAAADADLKRWLREDAPYND</sequence>
<evidence type="ECO:0000256" key="1">
    <source>
        <dbReference type="SAM" id="MobiDB-lite"/>
    </source>
</evidence>
<proteinExistence type="predicted"/>
<name>A0A8S5QT54_9CAUD</name>
<dbReference type="EMBL" id="BK015721">
    <property type="protein sequence ID" value="DAE21917.1"/>
    <property type="molecule type" value="Genomic_DNA"/>
</dbReference>
<organism evidence="2">
    <name type="scientific">Siphoviridae sp. ctOWj17</name>
    <dbReference type="NCBI Taxonomy" id="2826312"/>
    <lineage>
        <taxon>Viruses</taxon>
        <taxon>Duplodnaviria</taxon>
        <taxon>Heunggongvirae</taxon>
        <taxon>Uroviricota</taxon>
        <taxon>Caudoviricetes</taxon>
    </lineage>
</organism>
<accession>A0A8S5QT54</accession>
<reference evidence="2" key="1">
    <citation type="journal article" date="2021" name="Proc. Natl. Acad. Sci. U.S.A.">
        <title>A Catalog of Tens of Thousands of Viruses from Human Metagenomes Reveals Hidden Associations with Chronic Diseases.</title>
        <authorList>
            <person name="Tisza M.J."/>
            <person name="Buck C.B."/>
        </authorList>
    </citation>
    <scope>NUCLEOTIDE SEQUENCE</scope>
    <source>
        <strain evidence="2">CtOWj17</strain>
    </source>
</reference>
<evidence type="ECO:0000313" key="2">
    <source>
        <dbReference type="EMBL" id="DAE21917.1"/>
    </source>
</evidence>
<feature type="compositionally biased region" description="Basic and acidic residues" evidence="1">
    <location>
        <begin position="105"/>
        <end position="115"/>
    </location>
</feature>
<feature type="region of interest" description="Disordered" evidence="1">
    <location>
        <begin position="105"/>
        <end position="126"/>
    </location>
</feature>
<protein>
    <submittedName>
        <fullName evidence="2">Uncharacterized protein</fullName>
    </submittedName>
</protein>